<accession>A0A183M8E8</accession>
<dbReference type="Gene3D" id="1.10.287.1490">
    <property type="match status" value="1"/>
</dbReference>
<dbReference type="EMBL" id="UZAI01007641">
    <property type="protein sequence ID" value="VDO99785.1"/>
    <property type="molecule type" value="Genomic_DNA"/>
</dbReference>
<evidence type="ECO:0000313" key="1">
    <source>
        <dbReference type="EMBL" id="VDO99785.1"/>
    </source>
</evidence>
<protein>
    <submittedName>
        <fullName evidence="1">Uncharacterized protein</fullName>
    </submittedName>
</protein>
<feature type="non-terminal residue" evidence="1">
    <location>
        <position position="1"/>
    </location>
</feature>
<dbReference type="STRING" id="48269.A0A183M8E8"/>
<proteinExistence type="predicted"/>
<dbReference type="AlphaFoldDB" id="A0A183M8E8"/>
<keyword evidence="2" id="KW-1185">Reference proteome</keyword>
<gene>
    <name evidence="1" type="ORF">SMRZ_LOCUS12323</name>
</gene>
<name>A0A183M8E8_9TREM</name>
<dbReference type="Proteomes" id="UP000277204">
    <property type="component" value="Unassembled WGS sequence"/>
</dbReference>
<evidence type="ECO:0000313" key="2">
    <source>
        <dbReference type="Proteomes" id="UP000277204"/>
    </source>
</evidence>
<reference evidence="1 2" key="1">
    <citation type="submission" date="2018-11" db="EMBL/GenBank/DDBJ databases">
        <authorList>
            <consortium name="Pathogen Informatics"/>
        </authorList>
    </citation>
    <scope>NUCLEOTIDE SEQUENCE [LARGE SCALE GENOMIC DNA]</scope>
    <source>
        <strain evidence="1 2">Zambia</strain>
    </source>
</reference>
<sequence length="134" mass="15104">FNNEIAQLNKQLEVKRKSHEESELKVETLQNKLKAAREQIRSLDLTIDDYRNQLNQAQNQIQAQIAQINKFTQITRLINDLTGNPSAESGNSLIIANALDRPAQPDPIISQSVCDTGRVTSVSTRKTTSRNPRH</sequence>
<organism evidence="1 2">
    <name type="scientific">Schistosoma margrebowiei</name>
    <dbReference type="NCBI Taxonomy" id="48269"/>
    <lineage>
        <taxon>Eukaryota</taxon>
        <taxon>Metazoa</taxon>
        <taxon>Spiralia</taxon>
        <taxon>Lophotrochozoa</taxon>
        <taxon>Platyhelminthes</taxon>
        <taxon>Trematoda</taxon>
        <taxon>Digenea</taxon>
        <taxon>Strigeidida</taxon>
        <taxon>Schistosomatoidea</taxon>
        <taxon>Schistosomatidae</taxon>
        <taxon>Schistosoma</taxon>
    </lineage>
</organism>